<feature type="transmembrane region" description="Helical" evidence="7">
    <location>
        <begin position="202"/>
        <end position="219"/>
    </location>
</feature>
<dbReference type="GO" id="GO:0008961">
    <property type="term" value="F:phosphatidylglycerol-prolipoprotein diacylglyceryl transferase activity"/>
    <property type="evidence" value="ECO:0007669"/>
    <property type="project" value="UniProtKB-UniRule"/>
</dbReference>
<dbReference type="PROSITE" id="PS01311">
    <property type="entry name" value="LGT"/>
    <property type="match status" value="1"/>
</dbReference>
<keyword evidence="4 7" id="KW-0812">Transmembrane</keyword>
<evidence type="ECO:0000256" key="6">
    <source>
        <dbReference type="ARBA" id="ARBA00023136"/>
    </source>
</evidence>
<dbReference type="Proteomes" id="UP000004322">
    <property type="component" value="Unassembled WGS sequence"/>
</dbReference>
<evidence type="ECO:0000313" key="8">
    <source>
        <dbReference type="EMBL" id="EHI74867.1"/>
    </source>
</evidence>
<reference evidence="8" key="1">
    <citation type="submission" date="2011-07" db="EMBL/GenBank/DDBJ databases">
        <authorList>
            <person name="Stanhope M.J."/>
            <person name="Durkin A.S."/>
            <person name="Hostetler J."/>
            <person name="Kim M."/>
            <person name="Radune D."/>
            <person name="Singh I."/>
            <person name="Town C.D."/>
        </authorList>
    </citation>
    <scope>NUCLEOTIDE SEQUENCE [LARGE SCALE GENOMIC DNA]</scope>
    <source>
        <strain evidence="8">HS-6</strain>
    </source>
</reference>
<gene>
    <name evidence="7 8" type="primary">lgt</name>
    <name evidence="8" type="ORF">STRCR_1015</name>
</gene>
<keyword evidence="3 7" id="KW-0808">Transferase</keyword>
<dbReference type="GO" id="GO:0005886">
    <property type="term" value="C:plasma membrane"/>
    <property type="evidence" value="ECO:0007669"/>
    <property type="project" value="UniProtKB-SubCell"/>
</dbReference>
<dbReference type="eggNOG" id="COG0682">
    <property type="taxonomic scope" value="Bacteria"/>
</dbReference>
<dbReference type="AlphaFoldDB" id="G5JT47"/>
<dbReference type="Pfam" id="PF01790">
    <property type="entry name" value="LGT"/>
    <property type="match status" value="1"/>
</dbReference>
<dbReference type="STRING" id="873449.STRCR_1015"/>
<comment type="pathway">
    <text evidence="7">Protein modification; lipoprotein biosynthesis (diacylglyceryl transfer).</text>
</comment>
<keyword evidence="2 7" id="KW-1003">Cell membrane</keyword>
<keyword evidence="6 7" id="KW-0472">Membrane</keyword>
<dbReference type="EC" id="2.5.1.145" evidence="7"/>
<dbReference type="PANTHER" id="PTHR30589:SF0">
    <property type="entry name" value="PHOSPHATIDYLGLYCEROL--PROLIPOPROTEIN DIACYLGLYCERYL TRANSFERASE"/>
    <property type="match status" value="1"/>
</dbReference>
<comment type="catalytic activity">
    <reaction evidence="7">
        <text>L-cysteinyl-[prolipoprotein] + a 1,2-diacyl-sn-glycero-3-phospho-(1'-sn-glycerol) = an S-1,2-diacyl-sn-glyceryl-L-cysteinyl-[prolipoprotein] + sn-glycerol 1-phosphate + H(+)</text>
        <dbReference type="Rhea" id="RHEA:56712"/>
        <dbReference type="Rhea" id="RHEA-COMP:14679"/>
        <dbReference type="Rhea" id="RHEA-COMP:14680"/>
        <dbReference type="ChEBI" id="CHEBI:15378"/>
        <dbReference type="ChEBI" id="CHEBI:29950"/>
        <dbReference type="ChEBI" id="CHEBI:57685"/>
        <dbReference type="ChEBI" id="CHEBI:64716"/>
        <dbReference type="ChEBI" id="CHEBI:140658"/>
        <dbReference type="EC" id="2.5.1.145"/>
    </reaction>
</comment>
<dbReference type="NCBIfam" id="TIGR00544">
    <property type="entry name" value="lgt"/>
    <property type="match status" value="1"/>
</dbReference>
<dbReference type="InterPro" id="IPR001640">
    <property type="entry name" value="Lgt"/>
</dbReference>
<dbReference type="EMBL" id="AEUV02000002">
    <property type="protein sequence ID" value="EHI74867.1"/>
    <property type="molecule type" value="Genomic_DNA"/>
</dbReference>
<evidence type="ECO:0000256" key="3">
    <source>
        <dbReference type="ARBA" id="ARBA00022679"/>
    </source>
</evidence>
<dbReference type="PANTHER" id="PTHR30589">
    <property type="entry name" value="PROLIPOPROTEIN DIACYLGLYCERYL TRANSFERASE"/>
    <property type="match status" value="1"/>
</dbReference>
<comment type="subcellular location">
    <subcellularLocation>
        <location evidence="7">Cell membrane</location>
        <topology evidence="7">Multi-pass membrane protein</topology>
    </subcellularLocation>
</comment>
<sequence>MAAINPVVFQFGPIAIRWYSISIVTGMVLAVWLAIREAPRKGMTSDDILDFILIAFPIAILGARLYYVAFEWKYYQNHLNELLATWKGGIAIYGALIAGALVMLIFSWKRKINAYDFLDITAPGVMLAQSFGRWGNFFNQEAYGKAVAHLNYLPKFIQHQMYIDGSYRVPTFLYESLWNLLGFTLIMSVRHRPGLLKRGEAAWFYLIWYGCGRFVIESMRTDSLMLGGLRVSQWLSLILVILGLVMTYYGRTKGQQPDYQQNKNENSRSKTW</sequence>
<dbReference type="HAMAP" id="MF_01147">
    <property type="entry name" value="Lgt"/>
    <property type="match status" value="1"/>
</dbReference>
<feature type="transmembrane region" description="Helical" evidence="7">
    <location>
        <begin position="90"/>
        <end position="108"/>
    </location>
</feature>
<keyword evidence="9" id="KW-1185">Reference proteome</keyword>
<evidence type="ECO:0000313" key="9">
    <source>
        <dbReference type="Proteomes" id="UP000004322"/>
    </source>
</evidence>
<dbReference type="UniPathway" id="UPA00664"/>
<feature type="transmembrane region" description="Helical" evidence="7">
    <location>
        <begin position="231"/>
        <end position="250"/>
    </location>
</feature>
<protein>
    <recommendedName>
        <fullName evidence="7">Phosphatidylglycerol--prolipoprotein diacylglyceryl transferase</fullName>
        <ecNumber evidence="7">2.5.1.145</ecNumber>
    </recommendedName>
</protein>
<proteinExistence type="inferred from homology"/>
<comment type="function">
    <text evidence="7">Catalyzes the transfer of the diacylglyceryl group from phosphatidylglycerol to the sulfhydryl group of the N-terminal cysteine of a prolipoprotein, the first step in the formation of mature lipoproteins.</text>
</comment>
<evidence type="ECO:0000256" key="7">
    <source>
        <dbReference type="HAMAP-Rule" id="MF_01147"/>
    </source>
</evidence>
<keyword evidence="5 7" id="KW-1133">Transmembrane helix</keyword>
<name>G5JT47_STRCG</name>
<accession>G5JT47</accession>
<evidence type="ECO:0000256" key="1">
    <source>
        <dbReference type="ARBA" id="ARBA00007150"/>
    </source>
</evidence>
<dbReference type="OrthoDB" id="871140at2"/>
<dbReference type="GO" id="GO:0042158">
    <property type="term" value="P:lipoprotein biosynthetic process"/>
    <property type="evidence" value="ECO:0007669"/>
    <property type="project" value="UniProtKB-UniRule"/>
</dbReference>
<comment type="caution">
    <text evidence="8">The sequence shown here is derived from an EMBL/GenBank/DDBJ whole genome shotgun (WGS) entry which is preliminary data.</text>
</comment>
<comment type="similarity">
    <text evidence="1 7">Belongs to the Lgt family.</text>
</comment>
<evidence type="ECO:0000256" key="4">
    <source>
        <dbReference type="ARBA" id="ARBA00022692"/>
    </source>
</evidence>
<feature type="binding site" evidence="7">
    <location>
        <position position="133"/>
    </location>
    <ligand>
        <name>a 1,2-diacyl-sn-glycero-3-phospho-(1'-sn-glycerol)</name>
        <dbReference type="ChEBI" id="CHEBI:64716"/>
    </ligand>
</feature>
<feature type="transmembrane region" description="Helical" evidence="7">
    <location>
        <begin position="47"/>
        <end position="70"/>
    </location>
</feature>
<feature type="transmembrane region" description="Helical" evidence="7">
    <location>
        <begin position="16"/>
        <end position="35"/>
    </location>
</feature>
<keyword evidence="8" id="KW-0328">Glycosyltransferase</keyword>
<organism evidence="8 9">
    <name type="scientific">Streptococcus criceti HS-6</name>
    <dbReference type="NCBI Taxonomy" id="873449"/>
    <lineage>
        <taxon>Bacteria</taxon>
        <taxon>Bacillati</taxon>
        <taxon>Bacillota</taxon>
        <taxon>Bacilli</taxon>
        <taxon>Lactobacillales</taxon>
        <taxon>Streptococcaceae</taxon>
        <taxon>Streptococcus</taxon>
    </lineage>
</organism>
<evidence type="ECO:0000256" key="2">
    <source>
        <dbReference type="ARBA" id="ARBA00022475"/>
    </source>
</evidence>
<evidence type="ECO:0000256" key="5">
    <source>
        <dbReference type="ARBA" id="ARBA00022989"/>
    </source>
</evidence>
<dbReference type="RefSeq" id="WP_004228645.1">
    <property type="nucleotide sequence ID" value="NZ_AEUV02000002.1"/>
</dbReference>